<dbReference type="GeneID" id="100369512"/>
<dbReference type="InterPro" id="IPR016054">
    <property type="entry name" value="LY6_UPA_recep-like"/>
</dbReference>
<feature type="chain" id="PRO_5046573871" evidence="3">
    <location>
        <begin position="21"/>
        <end position="224"/>
    </location>
</feature>
<evidence type="ECO:0000313" key="6">
    <source>
        <dbReference type="RefSeq" id="XP_002733566.1"/>
    </source>
</evidence>
<keyword evidence="1 3" id="KW-0732">Signal</keyword>
<evidence type="ECO:0000256" key="3">
    <source>
        <dbReference type="SAM" id="SignalP"/>
    </source>
</evidence>
<evidence type="ECO:0000256" key="1">
    <source>
        <dbReference type="ARBA" id="ARBA00022729"/>
    </source>
</evidence>
<organism evidence="5 6">
    <name type="scientific">Saccoglossus kowalevskii</name>
    <name type="common">Acorn worm</name>
    <dbReference type="NCBI Taxonomy" id="10224"/>
    <lineage>
        <taxon>Eukaryota</taxon>
        <taxon>Metazoa</taxon>
        <taxon>Hemichordata</taxon>
        <taxon>Enteropneusta</taxon>
        <taxon>Harrimaniidae</taxon>
        <taxon>Saccoglossus</taxon>
    </lineage>
</organism>
<evidence type="ECO:0000259" key="4">
    <source>
        <dbReference type="SMART" id="SM00134"/>
    </source>
</evidence>
<dbReference type="Gene3D" id="2.10.60.10">
    <property type="entry name" value="CD59"/>
    <property type="match status" value="1"/>
</dbReference>
<protein>
    <submittedName>
        <fullName evidence="6">Uncharacterized protein LOC100369512</fullName>
    </submittedName>
</protein>
<dbReference type="PANTHER" id="PTHR10036">
    <property type="entry name" value="CD59 GLYCOPROTEIN"/>
    <property type="match status" value="1"/>
</dbReference>
<dbReference type="InterPro" id="IPR045860">
    <property type="entry name" value="Snake_toxin-like_sf"/>
</dbReference>
<accession>A0ABM0GN28</accession>
<evidence type="ECO:0000313" key="5">
    <source>
        <dbReference type="Proteomes" id="UP000694865"/>
    </source>
</evidence>
<dbReference type="SUPFAM" id="SSF57302">
    <property type="entry name" value="Snake toxin-like"/>
    <property type="match status" value="1"/>
</dbReference>
<sequence>MLSLGSLIFLLVLCDDRVLALRCQHCIESNNDQGCNNTHSVVCTTQQDVCMIMTTWIDTPNSMQLSKSCSHTEECKGSEQNKSPTCYQTQDGWACVFCCHGDDCNNGGVGVIPRPPPIPPVPEPLIDRLDGDCGDNSRACAVALTWSEPESLVTINKFCSQPSNDVITEHFESSCDKEDSPDFCVSCCISEMNSCLSNVNSATTRAVDIFFLLFVSASALSHAV</sequence>
<gene>
    <name evidence="6" type="primary">LOC100369512</name>
</gene>
<name>A0ABM0GN28_SACKO</name>
<dbReference type="RefSeq" id="XP_002733566.1">
    <property type="nucleotide sequence ID" value="XM_002733520.2"/>
</dbReference>
<dbReference type="Proteomes" id="UP000694865">
    <property type="component" value="Unplaced"/>
</dbReference>
<keyword evidence="5" id="KW-1185">Reference proteome</keyword>
<dbReference type="SMART" id="SM00134">
    <property type="entry name" value="LU"/>
    <property type="match status" value="1"/>
</dbReference>
<feature type="domain" description="UPAR/Ly6" evidence="4">
    <location>
        <begin position="21"/>
        <end position="119"/>
    </location>
</feature>
<evidence type="ECO:0000256" key="2">
    <source>
        <dbReference type="ARBA" id="ARBA00023157"/>
    </source>
</evidence>
<proteinExistence type="predicted"/>
<dbReference type="PANTHER" id="PTHR10036:SF3">
    <property type="entry name" value="PROTEIN SLEEPLESS-RELATED"/>
    <property type="match status" value="1"/>
</dbReference>
<reference evidence="6" key="1">
    <citation type="submission" date="2025-08" db="UniProtKB">
        <authorList>
            <consortium name="RefSeq"/>
        </authorList>
    </citation>
    <scope>IDENTIFICATION</scope>
    <source>
        <tissue evidence="6">Testes</tissue>
    </source>
</reference>
<keyword evidence="2" id="KW-1015">Disulfide bond</keyword>
<feature type="signal peptide" evidence="3">
    <location>
        <begin position="1"/>
        <end position="20"/>
    </location>
</feature>